<evidence type="ECO:0000256" key="1">
    <source>
        <dbReference type="ARBA" id="ARBA00004370"/>
    </source>
</evidence>
<dbReference type="GO" id="GO:0007156">
    <property type="term" value="P:homophilic cell adhesion via plasma membrane adhesion molecules"/>
    <property type="evidence" value="ECO:0007669"/>
    <property type="project" value="InterPro"/>
</dbReference>
<evidence type="ECO:0000256" key="5">
    <source>
        <dbReference type="PROSITE-ProRule" id="PRU00043"/>
    </source>
</evidence>
<dbReference type="SUPFAM" id="SSF49313">
    <property type="entry name" value="Cadherin-like"/>
    <property type="match status" value="1"/>
</dbReference>
<dbReference type="InterPro" id="IPR002126">
    <property type="entry name" value="Cadherin-like_dom"/>
</dbReference>
<reference evidence="7" key="1">
    <citation type="journal article" date="2023" name="Front. Mar. Sci.">
        <title>A new Merluccius polli reference genome to investigate the effects of global change in West African waters.</title>
        <authorList>
            <person name="Mateo J.L."/>
            <person name="Blanco-Fernandez C."/>
            <person name="Garcia-Vazquez E."/>
            <person name="Machado-Schiaffino G."/>
        </authorList>
    </citation>
    <scope>NUCLEOTIDE SEQUENCE</scope>
    <source>
        <strain evidence="7">C29</strain>
        <tissue evidence="7">Fin</tissue>
    </source>
</reference>
<comment type="caution">
    <text evidence="7">The sequence shown here is derived from an EMBL/GenBank/DDBJ whole genome shotgun (WGS) entry which is preliminary data.</text>
</comment>
<keyword evidence="3 5" id="KW-0106">Calcium</keyword>
<evidence type="ECO:0000313" key="7">
    <source>
        <dbReference type="EMBL" id="KAK0142145.1"/>
    </source>
</evidence>
<dbReference type="PRINTS" id="PR00205">
    <property type="entry name" value="CADHERIN"/>
</dbReference>
<sequence length="136" mass="14750">MFETSHYFTPVTKSVKVGTKLIRVVAHDGKDFGLNSEVEYTITGGNSSSKFKLDKQSGWVTVASSLTSDMNKVFLIDITAKDKGNPPLSARATVRVAVTEENHHTPEFSQSQITATIPESLAVGTAYKNAVCQRQG</sequence>
<feature type="domain" description="Cadherin" evidence="6">
    <location>
        <begin position="3"/>
        <end position="108"/>
    </location>
</feature>
<dbReference type="CDD" id="cd11304">
    <property type="entry name" value="Cadherin_repeat"/>
    <property type="match status" value="1"/>
</dbReference>
<protein>
    <submittedName>
        <fullName evidence="7">Protocadherin Fat 4</fullName>
    </submittedName>
</protein>
<dbReference type="Gene3D" id="2.60.40.60">
    <property type="entry name" value="Cadherins"/>
    <property type="match status" value="1"/>
</dbReference>
<dbReference type="GO" id="GO:0008013">
    <property type="term" value="F:beta-catenin binding"/>
    <property type="evidence" value="ECO:0007669"/>
    <property type="project" value="TreeGrafter"/>
</dbReference>
<gene>
    <name evidence="7" type="primary">FAT4_4</name>
    <name evidence="7" type="ORF">N1851_020184</name>
</gene>
<dbReference type="InterPro" id="IPR039808">
    <property type="entry name" value="Cadherin"/>
</dbReference>
<dbReference type="EMBL" id="JAOPHQ010003707">
    <property type="protein sequence ID" value="KAK0142145.1"/>
    <property type="molecule type" value="Genomic_DNA"/>
</dbReference>
<dbReference type="PANTHER" id="PTHR24027">
    <property type="entry name" value="CADHERIN-23"/>
    <property type="match status" value="1"/>
</dbReference>
<dbReference type="Pfam" id="PF00028">
    <property type="entry name" value="Cadherin"/>
    <property type="match status" value="1"/>
</dbReference>
<dbReference type="Proteomes" id="UP001174136">
    <property type="component" value="Unassembled WGS sequence"/>
</dbReference>
<keyword evidence="2" id="KW-0677">Repeat</keyword>
<dbReference type="GO" id="GO:0005509">
    <property type="term" value="F:calcium ion binding"/>
    <property type="evidence" value="ECO:0007669"/>
    <property type="project" value="UniProtKB-UniRule"/>
</dbReference>
<comment type="subcellular location">
    <subcellularLocation>
        <location evidence="1">Membrane</location>
    </subcellularLocation>
</comment>
<dbReference type="GO" id="GO:0016477">
    <property type="term" value="P:cell migration"/>
    <property type="evidence" value="ECO:0007669"/>
    <property type="project" value="TreeGrafter"/>
</dbReference>
<keyword evidence="4" id="KW-0472">Membrane</keyword>
<accession>A0AA47NYR2</accession>
<dbReference type="FunFam" id="2.60.40.60:FF:000114">
    <property type="entry name" value="FAT atypical cadherin 4"/>
    <property type="match status" value="1"/>
</dbReference>
<evidence type="ECO:0000256" key="2">
    <source>
        <dbReference type="ARBA" id="ARBA00022737"/>
    </source>
</evidence>
<name>A0AA47NYR2_MERPO</name>
<dbReference type="InterPro" id="IPR015919">
    <property type="entry name" value="Cadherin-like_sf"/>
</dbReference>
<keyword evidence="8" id="KW-1185">Reference proteome</keyword>
<evidence type="ECO:0000313" key="8">
    <source>
        <dbReference type="Proteomes" id="UP001174136"/>
    </source>
</evidence>
<evidence type="ECO:0000256" key="4">
    <source>
        <dbReference type="ARBA" id="ARBA00023136"/>
    </source>
</evidence>
<proteinExistence type="predicted"/>
<dbReference type="PROSITE" id="PS50268">
    <property type="entry name" value="CADHERIN_2"/>
    <property type="match status" value="1"/>
</dbReference>
<evidence type="ECO:0000256" key="3">
    <source>
        <dbReference type="ARBA" id="ARBA00022837"/>
    </source>
</evidence>
<dbReference type="PANTHER" id="PTHR24027:SF438">
    <property type="entry name" value="CADHERIN 23"/>
    <property type="match status" value="1"/>
</dbReference>
<dbReference type="AlphaFoldDB" id="A0AA47NYR2"/>
<dbReference type="SMART" id="SM00112">
    <property type="entry name" value="CA"/>
    <property type="match status" value="1"/>
</dbReference>
<dbReference type="GO" id="GO:0045296">
    <property type="term" value="F:cadherin binding"/>
    <property type="evidence" value="ECO:0007669"/>
    <property type="project" value="TreeGrafter"/>
</dbReference>
<evidence type="ECO:0000259" key="6">
    <source>
        <dbReference type="PROSITE" id="PS50268"/>
    </source>
</evidence>
<organism evidence="7 8">
    <name type="scientific">Merluccius polli</name>
    <name type="common">Benguela hake</name>
    <name type="synonym">Merluccius cadenati</name>
    <dbReference type="NCBI Taxonomy" id="89951"/>
    <lineage>
        <taxon>Eukaryota</taxon>
        <taxon>Metazoa</taxon>
        <taxon>Chordata</taxon>
        <taxon>Craniata</taxon>
        <taxon>Vertebrata</taxon>
        <taxon>Euteleostomi</taxon>
        <taxon>Actinopterygii</taxon>
        <taxon>Neopterygii</taxon>
        <taxon>Teleostei</taxon>
        <taxon>Neoteleostei</taxon>
        <taxon>Acanthomorphata</taxon>
        <taxon>Zeiogadaria</taxon>
        <taxon>Gadariae</taxon>
        <taxon>Gadiformes</taxon>
        <taxon>Gadoidei</taxon>
        <taxon>Merlucciidae</taxon>
        <taxon>Merluccius</taxon>
    </lineage>
</organism>
<dbReference type="GO" id="GO:0016342">
    <property type="term" value="C:catenin complex"/>
    <property type="evidence" value="ECO:0007669"/>
    <property type="project" value="TreeGrafter"/>
</dbReference>